<gene>
    <name evidence="1" type="ORF">OG398_32560</name>
</gene>
<proteinExistence type="predicted"/>
<organism evidence="1">
    <name type="scientific">Streptomyces sp. NBC_00008</name>
    <dbReference type="NCBI Taxonomy" id="2903610"/>
    <lineage>
        <taxon>Bacteria</taxon>
        <taxon>Bacillati</taxon>
        <taxon>Actinomycetota</taxon>
        <taxon>Actinomycetes</taxon>
        <taxon>Kitasatosporales</taxon>
        <taxon>Streptomycetaceae</taxon>
        <taxon>Streptomyces</taxon>
    </lineage>
</organism>
<dbReference type="InterPro" id="IPR026487">
    <property type="entry name" value="CHP04141"/>
</dbReference>
<sequence length="563" mass="60968">MAPTTVSRTLYRLHGVAPTREAMYDALDHDYLSELGAELHTPDGLGVPAVYLTCGMEQDEAGWCEQMARTTGIPVTEAVRRTAALLLLAVDGQVYAIGCDQGYRLIPEQLKDKRFGLSFAIREIDPTLVRGAVSGILGQARTDISLVPNGAPVPALGLSDHTRIVRSLGGYLNDAPLTRTLKGRVGGFTVLGGCGLRLPLGVEPADLVSDIRQIARACVERLPHQDLEFVEHIVPVKDKTILTELERVLDDQLGLPADGRIAETVPFDHLRNDAEAATYRTRINSDGSFESDAFDLGYVLGRVRYLPAGSRLEALKSGTVKLLRERRRRSAPDDVIATVGTLRWIEATVSLGSHVFCLLDGDWYEFGASYLASLRSEVQRLFAPVPSVVLPAWPRGMSETPYNQKTVRTTGWEDWVVLDCKTIPNPAKPSDQIEICDFLTQDDTLVLVKQARGSGALSHLYNQARVAVEVLYDSAVARAAFAQRVRTASDGRRTLPDDFHPKRLVLAIHLKTGAELTPDSLFGFSQITLAQTAKALAARGVSLEVVGISAAGSAADGGLAVAA</sequence>
<evidence type="ECO:0000313" key="1">
    <source>
        <dbReference type="EMBL" id="WTW72648.1"/>
    </source>
</evidence>
<protein>
    <submittedName>
        <fullName evidence="1">TIGR04141 family sporadically distributed protein</fullName>
    </submittedName>
</protein>
<dbReference type="AlphaFoldDB" id="A0AAU2W0F0"/>
<dbReference type="NCBIfam" id="TIGR04141">
    <property type="entry name" value="TIGR04141 family sporadically distributed protein"/>
    <property type="match status" value="1"/>
</dbReference>
<reference evidence="1" key="1">
    <citation type="submission" date="2022-10" db="EMBL/GenBank/DDBJ databases">
        <title>The complete genomes of actinobacterial strains from the NBC collection.</title>
        <authorList>
            <person name="Joergensen T.S."/>
            <person name="Alvarez Arevalo M."/>
            <person name="Sterndorff E.B."/>
            <person name="Faurdal D."/>
            <person name="Vuksanovic O."/>
            <person name="Mourched A.-S."/>
            <person name="Charusanti P."/>
            <person name="Shaw S."/>
            <person name="Blin K."/>
            <person name="Weber T."/>
        </authorList>
    </citation>
    <scope>NUCLEOTIDE SEQUENCE</scope>
    <source>
        <strain evidence="1">NBC_00008</strain>
    </source>
</reference>
<dbReference type="EMBL" id="CP108313">
    <property type="protein sequence ID" value="WTW72648.1"/>
    <property type="molecule type" value="Genomic_DNA"/>
</dbReference>
<name>A0AAU2W0F0_9ACTN</name>
<accession>A0AAU2W0F0</accession>
<dbReference type="Pfam" id="PF19614">
    <property type="entry name" value="DUF6119"/>
    <property type="match status" value="1"/>
</dbReference>